<dbReference type="EMBL" id="FNCJ01000003">
    <property type="protein sequence ID" value="SDG42586.1"/>
    <property type="molecule type" value="Genomic_DNA"/>
</dbReference>
<proteinExistence type="predicted"/>
<name>A0A1G7U4T3_9BURK</name>
<dbReference type="Proteomes" id="UP000199706">
    <property type="component" value="Unassembled WGS sequence"/>
</dbReference>
<reference evidence="1 2" key="1">
    <citation type="submission" date="2016-10" db="EMBL/GenBank/DDBJ databases">
        <authorList>
            <person name="de Groot N.N."/>
        </authorList>
    </citation>
    <scope>NUCLEOTIDE SEQUENCE [LARGE SCALE GENOMIC DNA]</scope>
    <source>
        <strain evidence="1 2">LMG 2247</strain>
    </source>
</reference>
<evidence type="ECO:0000313" key="1">
    <source>
        <dbReference type="EMBL" id="SDG42586.1"/>
    </source>
</evidence>
<dbReference type="RefSeq" id="WP_090683467.1">
    <property type="nucleotide sequence ID" value="NZ_CADERL010000005.1"/>
</dbReference>
<accession>A0A1G7U4T3</accession>
<organism evidence="1 2">
    <name type="scientific">Paraburkholderia phenazinium</name>
    <dbReference type="NCBI Taxonomy" id="60549"/>
    <lineage>
        <taxon>Bacteria</taxon>
        <taxon>Pseudomonadati</taxon>
        <taxon>Pseudomonadota</taxon>
        <taxon>Betaproteobacteria</taxon>
        <taxon>Burkholderiales</taxon>
        <taxon>Burkholderiaceae</taxon>
        <taxon>Paraburkholderia</taxon>
    </lineage>
</organism>
<dbReference type="OrthoDB" id="9033431at2"/>
<evidence type="ECO:0000313" key="2">
    <source>
        <dbReference type="Proteomes" id="UP000199706"/>
    </source>
</evidence>
<sequence length="113" mass="12756">MTHAGFEELLDEFARTLNALRAPGVDAPAAVQAVRQHAARVNQAWDLCAEHAALATHFMDRFIFNPWPNFFHRLRMKLCRNDLDKRSAYLLKTGSLLTPPNTGVAQLEEEDPV</sequence>
<dbReference type="AlphaFoldDB" id="A0A1G7U4T3"/>
<gene>
    <name evidence="1" type="ORF">SAMN05216466_103305</name>
</gene>
<protein>
    <submittedName>
        <fullName evidence="1">Uncharacterized protein</fullName>
    </submittedName>
</protein>